<dbReference type="STRING" id="1206085.SAMN05443575_1759"/>
<accession>A0A1M5I562</accession>
<reference evidence="1 2" key="1">
    <citation type="submission" date="2016-11" db="EMBL/GenBank/DDBJ databases">
        <authorList>
            <person name="Jaros S."/>
            <person name="Januszkiewicz K."/>
            <person name="Wedrychowicz H."/>
        </authorList>
    </citation>
    <scope>NUCLEOTIDE SEQUENCE [LARGE SCALE GENOMIC DNA]</scope>
    <source>
        <strain evidence="1 2">DSM 45627</strain>
    </source>
</reference>
<dbReference type="Pfam" id="PF19505">
    <property type="entry name" value="DUF6039"/>
    <property type="match status" value="1"/>
</dbReference>
<dbReference type="Proteomes" id="UP000186132">
    <property type="component" value="Unassembled WGS sequence"/>
</dbReference>
<organism evidence="1 2">
    <name type="scientific">Jatrophihabitans endophyticus</name>
    <dbReference type="NCBI Taxonomy" id="1206085"/>
    <lineage>
        <taxon>Bacteria</taxon>
        <taxon>Bacillati</taxon>
        <taxon>Actinomycetota</taxon>
        <taxon>Actinomycetes</taxon>
        <taxon>Jatrophihabitantales</taxon>
        <taxon>Jatrophihabitantaceae</taxon>
        <taxon>Jatrophihabitans</taxon>
    </lineage>
</organism>
<dbReference type="EMBL" id="FQVU01000002">
    <property type="protein sequence ID" value="SHG23412.1"/>
    <property type="molecule type" value="Genomic_DNA"/>
</dbReference>
<dbReference type="InterPro" id="IPR046102">
    <property type="entry name" value="DUF6039"/>
</dbReference>
<dbReference type="RefSeq" id="WP_073388678.1">
    <property type="nucleotide sequence ID" value="NZ_FQVU01000002.1"/>
</dbReference>
<sequence>MAAATDTAPQTTIPCAHMQTSLTPDKLINSANAGLIIHRVGQFKYEFSDEGHGFSVDLLNYINENQLGTATTFCYEETFGVRDRVHWLIHMRSADAYKKLLHMVDHDEKFQDISIRDRLPEKGHGNWEKIFIESSMQERILVPQHGVNQHHDDDDDPDLFAPPAYNQTMQPRDEQLHSGNAGAIVMRAGNVKYEFREEGRIFWWDWQEHVNLALPGRVTSFLYEETWGRQDRVHCLIHLRDLEDYKAVLELERDPAFREEVYAKQRVHESKGGGTWEQLFVDGTIDDTLLVPRMPSQH</sequence>
<dbReference type="AlphaFoldDB" id="A0A1M5I562"/>
<name>A0A1M5I562_9ACTN</name>
<proteinExistence type="predicted"/>
<evidence type="ECO:0000313" key="1">
    <source>
        <dbReference type="EMBL" id="SHG23412.1"/>
    </source>
</evidence>
<keyword evidence="2" id="KW-1185">Reference proteome</keyword>
<evidence type="ECO:0000313" key="2">
    <source>
        <dbReference type="Proteomes" id="UP000186132"/>
    </source>
</evidence>
<protein>
    <submittedName>
        <fullName evidence="1">Uncharacterized protein</fullName>
    </submittedName>
</protein>
<gene>
    <name evidence="1" type="ORF">SAMN05443575_1759</name>
</gene>